<keyword evidence="1" id="KW-0732">Signal</keyword>
<dbReference type="AlphaFoldDB" id="A0A1W9KRA7"/>
<dbReference type="Pfam" id="PF11604">
    <property type="entry name" value="CusF_Ec"/>
    <property type="match status" value="1"/>
</dbReference>
<feature type="signal peptide" evidence="1">
    <location>
        <begin position="1"/>
        <end position="21"/>
    </location>
</feature>
<dbReference type="Proteomes" id="UP000192505">
    <property type="component" value="Unassembled WGS sequence"/>
</dbReference>
<evidence type="ECO:0000313" key="3">
    <source>
        <dbReference type="Proteomes" id="UP000192505"/>
    </source>
</evidence>
<dbReference type="InterPro" id="IPR021647">
    <property type="entry name" value="CusF_Ec"/>
</dbReference>
<evidence type="ECO:0008006" key="4">
    <source>
        <dbReference type="Google" id="ProtNLM"/>
    </source>
</evidence>
<accession>A0A1W9KRA7</accession>
<reference evidence="2 3" key="1">
    <citation type="submission" date="2017-01" db="EMBL/GenBank/DDBJ databases">
        <title>Novel large sulfur bacteria in the metagenomes of groundwater-fed chemosynthetic microbial mats in the Lake Huron basin.</title>
        <authorList>
            <person name="Sharrar A.M."/>
            <person name="Flood B.E."/>
            <person name="Bailey J.V."/>
            <person name="Jones D.S."/>
            <person name="Biddanda B."/>
            <person name="Ruberg S.A."/>
            <person name="Marcus D.N."/>
            <person name="Dick G.J."/>
        </authorList>
    </citation>
    <scope>NUCLEOTIDE SEQUENCE [LARGE SCALE GENOMIC DNA]</scope>
    <source>
        <strain evidence="2">A7</strain>
    </source>
</reference>
<dbReference type="Gene3D" id="2.40.50.320">
    <property type="entry name" value="Copper binding periplasmic protein CusF"/>
    <property type="match status" value="1"/>
</dbReference>
<proteinExistence type="predicted"/>
<organism evidence="2 3">
    <name type="scientific">Rhodoferax ferrireducens</name>
    <dbReference type="NCBI Taxonomy" id="192843"/>
    <lineage>
        <taxon>Bacteria</taxon>
        <taxon>Pseudomonadati</taxon>
        <taxon>Pseudomonadota</taxon>
        <taxon>Betaproteobacteria</taxon>
        <taxon>Burkholderiales</taxon>
        <taxon>Comamonadaceae</taxon>
        <taxon>Rhodoferax</taxon>
    </lineage>
</organism>
<evidence type="ECO:0000256" key="1">
    <source>
        <dbReference type="SAM" id="SignalP"/>
    </source>
</evidence>
<protein>
    <recommendedName>
        <fullName evidence="4">RND transporter</fullName>
    </recommendedName>
</protein>
<sequence length="114" mass="11955">MTHISNCILTSLLLAAGSALAQSTNQGAATSAVAADTVETEKSEAEVRKVDLNAGKITLKHGAIKNLDMPPMSMVFQVKDPALLGQIKAGDKVRFTADKINGAYTVLTLESTPK</sequence>
<feature type="chain" id="PRO_5012845952" description="RND transporter" evidence="1">
    <location>
        <begin position="22"/>
        <end position="114"/>
    </location>
</feature>
<gene>
    <name evidence="2" type="ORF">BWK72_15970</name>
</gene>
<dbReference type="InterPro" id="IPR042230">
    <property type="entry name" value="CusF_sf"/>
</dbReference>
<comment type="caution">
    <text evidence="2">The sequence shown here is derived from an EMBL/GenBank/DDBJ whole genome shotgun (WGS) entry which is preliminary data.</text>
</comment>
<name>A0A1W9KRA7_9BURK</name>
<evidence type="ECO:0000313" key="2">
    <source>
        <dbReference type="EMBL" id="OQW86797.1"/>
    </source>
</evidence>
<dbReference type="EMBL" id="MTEI01000013">
    <property type="protein sequence ID" value="OQW86797.1"/>
    <property type="molecule type" value="Genomic_DNA"/>
</dbReference>